<dbReference type="EMBL" id="JACEFO010000970">
    <property type="protein sequence ID" value="KAF8751322.1"/>
    <property type="molecule type" value="Genomic_DNA"/>
</dbReference>
<evidence type="ECO:0000256" key="3">
    <source>
        <dbReference type="ARBA" id="ARBA00022777"/>
    </source>
</evidence>
<accession>A0A835FF41</accession>
<evidence type="ECO:0000256" key="5">
    <source>
        <dbReference type="PROSITE-ProRule" id="PRU10141"/>
    </source>
</evidence>
<feature type="binding site" evidence="5">
    <location>
        <position position="65"/>
    </location>
    <ligand>
        <name>ATP</name>
        <dbReference type="ChEBI" id="CHEBI:30616"/>
    </ligand>
</feature>
<dbReference type="PROSITE" id="PS00107">
    <property type="entry name" value="PROTEIN_KINASE_ATP"/>
    <property type="match status" value="1"/>
</dbReference>
<dbReference type="PANTHER" id="PTHR45707">
    <property type="entry name" value="C2 CALCIUM/LIPID-BINDING PLANT PHOSPHORIBOSYLTRANSFERASE FAMILY PROTEIN"/>
    <property type="match status" value="1"/>
</dbReference>
<organism evidence="8 9">
    <name type="scientific">Digitaria exilis</name>
    <dbReference type="NCBI Taxonomy" id="1010633"/>
    <lineage>
        <taxon>Eukaryota</taxon>
        <taxon>Viridiplantae</taxon>
        <taxon>Streptophyta</taxon>
        <taxon>Embryophyta</taxon>
        <taxon>Tracheophyta</taxon>
        <taxon>Spermatophyta</taxon>
        <taxon>Magnoliopsida</taxon>
        <taxon>Liliopsida</taxon>
        <taxon>Poales</taxon>
        <taxon>Poaceae</taxon>
        <taxon>PACMAD clade</taxon>
        <taxon>Panicoideae</taxon>
        <taxon>Panicodae</taxon>
        <taxon>Paniceae</taxon>
        <taxon>Anthephorinae</taxon>
        <taxon>Digitaria</taxon>
    </lineage>
</organism>
<evidence type="ECO:0000256" key="1">
    <source>
        <dbReference type="ARBA" id="ARBA00022679"/>
    </source>
</evidence>
<gene>
    <name evidence="8" type="ORF">HU200_012203</name>
</gene>
<feature type="domain" description="Protein kinase" evidence="7">
    <location>
        <begin position="38"/>
        <end position="315"/>
    </location>
</feature>
<comment type="similarity">
    <text evidence="6">Belongs to the protein kinase superfamily.</text>
</comment>
<keyword evidence="2 5" id="KW-0547">Nucleotide-binding</keyword>
<dbReference type="SUPFAM" id="SSF56112">
    <property type="entry name" value="Protein kinase-like (PK-like)"/>
    <property type="match status" value="1"/>
</dbReference>
<dbReference type="InterPro" id="IPR000719">
    <property type="entry name" value="Prot_kinase_dom"/>
</dbReference>
<protein>
    <recommendedName>
        <fullName evidence="7">Protein kinase domain-containing protein</fullName>
    </recommendedName>
</protein>
<dbReference type="InterPro" id="IPR008271">
    <property type="entry name" value="Ser/Thr_kinase_AS"/>
</dbReference>
<dbReference type="OrthoDB" id="1668230at2759"/>
<dbReference type="AlphaFoldDB" id="A0A835FF41"/>
<dbReference type="FunFam" id="1.10.510.10:FF:000870">
    <property type="entry name" value="OSJNBa0016N04.16-like protein"/>
    <property type="match status" value="1"/>
</dbReference>
<keyword evidence="4 5" id="KW-0067">ATP-binding</keyword>
<dbReference type="Proteomes" id="UP000636709">
    <property type="component" value="Unassembled WGS sequence"/>
</dbReference>
<evidence type="ECO:0000313" key="9">
    <source>
        <dbReference type="Proteomes" id="UP000636709"/>
    </source>
</evidence>
<dbReference type="PROSITE" id="PS50011">
    <property type="entry name" value="PROTEIN_KINASE_DOM"/>
    <property type="match status" value="1"/>
</dbReference>
<dbReference type="Gene3D" id="3.30.200.20">
    <property type="entry name" value="Phosphorylase Kinase, domain 1"/>
    <property type="match status" value="1"/>
</dbReference>
<evidence type="ECO:0000256" key="6">
    <source>
        <dbReference type="RuleBase" id="RU000304"/>
    </source>
</evidence>
<dbReference type="GO" id="GO:0005524">
    <property type="term" value="F:ATP binding"/>
    <property type="evidence" value="ECO:0007669"/>
    <property type="project" value="UniProtKB-UniRule"/>
</dbReference>
<evidence type="ECO:0000256" key="2">
    <source>
        <dbReference type="ARBA" id="ARBA00022741"/>
    </source>
</evidence>
<evidence type="ECO:0000256" key="4">
    <source>
        <dbReference type="ARBA" id="ARBA00022840"/>
    </source>
</evidence>
<keyword evidence="3" id="KW-0418">Kinase</keyword>
<dbReference type="PANTHER" id="PTHR45707:SF69">
    <property type="entry name" value="CALCIUM-DEPENDENT LIPID-BINDING (CALB DOMAIN) PLANT PHOSPHORIBOSYLTRANSFERASE FAMILY PROTEIN"/>
    <property type="match status" value="1"/>
</dbReference>
<keyword evidence="9" id="KW-1185">Reference proteome</keyword>
<evidence type="ECO:0000313" key="8">
    <source>
        <dbReference type="EMBL" id="KAF8751322.1"/>
    </source>
</evidence>
<dbReference type="Gene3D" id="1.10.510.10">
    <property type="entry name" value="Transferase(Phosphotransferase) domain 1"/>
    <property type="match status" value="1"/>
</dbReference>
<dbReference type="FunFam" id="3.30.200.20:FF:000465">
    <property type="entry name" value="Cysteine-rich receptor-like protein kinase 6"/>
    <property type="match status" value="1"/>
</dbReference>
<dbReference type="GO" id="GO:0004674">
    <property type="term" value="F:protein serine/threonine kinase activity"/>
    <property type="evidence" value="ECO:0007669"/>
    <property type="project" value="UniProtKB-KW"/>
</dbReference>
<dbReference type="SMART" id="SM00220">
    <property type="entry name" value="S_TKc"/>
    <property type="match status" value="1"/>
</dbReference>
<name>A0A835FF41_9POAL</name>
<keyword evidence="1" id="KW-0808">Transferase</keyword>
<evidence type="ECO:0000259" key="7">
    <source>
        <dbReference type="PROSITE" id="PS50011"/>
    </source>
</evidence>
<sequence length="345" mass="38753">MDGNASTAYNVLERMVLDESEEPRSLPLSLLETITNNFSDEMKLGSGGFAVVYKGVLGSRAVAVKLLCGAMNLDEKQFIKEVQCLMKVRHKNIVRLLGYCADTQGLMINFEGKSVMADVRNRALCFEYVSNGSLDNFITDASRGLEWRVRYKVIKGICEGLHYLHENRILHLDLKPSNILVDGNMVPKIADFGLSRIFDEDQSKIITTKLIGSVGYLAPEFYSKEITLKLDIYSLGVVIMEILTGEKGFSSAEKVIESWRNRLELSHGDDEQVRVCAEIGMQCMEADRDKRPTTQDIIKMFIELGGTSSEEHVSLQESTNINFLHTSSQFFSEVVMQCILPCLHL</sequence>
<keyword evidence="6" id="KW-0723">Serine/threonine-protein kinase</keyword>
<dbReference type="InterPro" id="IPR017441">
    <property type="entry name" value="Protein_kinase_ATP_BS"/>
</dbReference>
<dbReference type="PROSITE" id="PS00108">
    <property type="entry name" value="PROTEIN_KINASE_ST"/>
    <property type="match status" value="1"/>
</dbReference>
<proteinExistence type="inferred from homology"/>
<dbReference type="Pfam" id="PF00069">
    <property type="entry name" value="Pkinase"/>
    <property type="match status" value="1"/>
</dbReference>
<reference evidence="8" key="1">
    <citation type="submission" date="2020-07" db="EMBL/GenBank/DDBJ databases">
        <title>Genome sequence and genetic diversity analysis of an under-domesticated orphan crop, white fonio (Digitaria exilis).</title>
        <authorList>
            <person name="Bennetzen J.L."/>
            <person name="Chen S."/>
            <person name="Ma X."/>
            <person name="Wang X."/>
            <person name="Yssel A.E.J."/>
            <person name="Chaluvadi S.R."/>
            <person name="Johnson M."/>
            <person name="Gangashetty P."/>
            <person name="Hamidou F."/>
            <person name="Sanogo M.D."/>
            <person name="Zwaenepoel A."/>
            <person name="Wallace J."/>
            <person name="Van De Peer Y."/>
            <person name="Van Deynze A."/>
        </authorList>
    </citation>
    <scope>NUCLEOTIDE SEQUENCE</scope>
    <source>
        <tissue evidence="8">Leaves</tissue>
    </source>
</reference>
<comment type="caution">
    <text evidence="8">The sequence shown here is derived from an EMBL/GenBank/DDBJ whole genome shotgun (WGS) entry which is preliminary data.</text>
</comment>
<dbReference type="InterPro" id="IPR011009">
    <property type="entry name" value="Kinase-like_dom_sf"/>
</dbReference>